<evidence type="ECO:0000313" key="1">
    <source>
        <dbReference type="EMBL" id="MFD1765581.1"/>
    </source>
</evidence>
<sequence length="144" mass="15498">MQPILPLASAALPFACPVDDNRRLLLYCIRRMGAHGMHDAHAANAMLGTFGMSYMRPLVMLRAFIAETVRTSQRRINIAGCCCPRMTLDEARLLDAIATSESDMQNAALQLRTVLGTADSLGALGAAQAVQSAFADLAHPLELD</sequence>
<name>A0ABW4MBY6_9SPHN</name>
<dbReference type="Proteomes" id="UP001597215">
    <property type="component" value="Unassembled WGS sequence"/>
</dbReference>
<proteinExistence type="predicted"/>
<reference evidence="2" key="1">
    <citation type="journal article" date="2019" name="Int. J. Syst. Evol. Microbiol.">
        <title>The Global Catalogue of Microorganisms (GCM) 10K type strain sequencing project: providing services to taxonomists for standard genome sequencing and annotation.</title>
        <authorList>
            <consortium name="The Broad Institute Genomics Platform"/>
            <consortium name="The Broad Institute Genome Sequencing Center for Infectious Disease"/>
            <person name="Wu L."/>
            <person name="Ma J."/>
        </authorList>
    </citation>
    <scope>NUCLEOTIDE SEQUENCE [LARGE SCALE GENOMIC DNA]</scope>
    <source>
        <strain evidence="2">CGMCC 1.12449</strain>
    </source>
</reference>
<accession>A0ABW4MBY6</accession>
<comment type="caution">
    <text evidence="1">The sequence shown here is derived from an EMBL/GenBank/DDBJ whole genome shotgun (WGS) entry which is preliminary data.</text>
</comment>
<keyword evidence="2" id="KW-1185">Reference proteome</keyword>
<dbReference type="InterPro" id="IPR046736">
    <property type="entry name" value="DUF6628"/>
</dbReference>
<evidence type="ECO:0000313" key="2">
    <source>
        <dbReference type="Proteomes" id="UP001597215"/>
    </source>
</evidence>
<dbReference type="Pfam" id="PF20333">
    <property type="entry name" value="DUF6628"/>
    <property type="match status" value="1"/>
</dbReference>
<protein>
    <submittedName>
        <fullName evidence="1">DUF6628 family protein</fullName>
    </submittedName>
</protein>
<gene>
    <name evidence="1" type="ORF">ACFSAG_01835</name>
</gene>
<dbReference type="EMBL" id="JBHUEL010000002">
    <property type="protein sequence ID" value="MFD1765581.1"/>
    <property type="molecule type" value="Genomic_DNA"/>
</dbReference>
<organism evidence="1 2">
    <name type="scientific">Sphingorhabdus buctiana</name>
    <dbReference type="NCBI Taxonomy" id="1508805"/>
    <lineage>
        <taxon>Bacteria</taxon>
        <taxon>Pseudomonadati</taxon>
        <taxon>Pseudomonadota</taxon>
        <taxon>Alphaproteobacteria</taxon>
        <taxon>Sphingomonadales</taxon>
        <taxon>Sphingomonadaceae</taxon>
        <taxon>Sphingorhabdus</taxon>
    </lineage>
</organism>